<reference evidence="17" key="1">
    <citation type="submission" date="2023-07" db="EMBL/GenBank/DDBJ databases">
        <authorList>
            <consortium name="AG Swart"/>
            <person name="Singh M."/>
            <person name="Singh A."/>
            <person name="Seah K."/>
            <person name="Emmerich C."/>
        </authorList>
    </citation>
    <scope>NUCLEOTIDE SEQUENCE</scope>
    <source>
        <strain evidence="17">DP1</strain>
    </source>
</reference>
<dbReference type="PANTHER" id="PTHR11550:SF0">
    <property type="entry name" value="CTP SYNTHASE-RELATED"/>
    <property type="match status" value="1"/>
</dbReference>
<accession>A0AAD1U7M5</accession>
<evidence type="ECO:0000256" key="13">
    <source>
        <dbReference type="RuleBase" id="RU810713"/>
    </source>
</evidence>
<keyword evidence="7 13" id="KW-0067">ATP-binding</keyword>
<dbReference type="Pfam" id="PF00117">
    <property type="entry name" value="GATase"/>
    <property type="match status" value="1"/>
</dbReference>
<dbReference type="Proteomes" id="UP001295684">
    <property type="component" value="Unassembled WGS sequence"/>
</dbReference>
<dbReference type="Gene3D" id="3.40.50.880">
    <property type="match status" value="1"/>
</dbReference>
<feature type="compositionally biased region" description="Basic and acidic residues" evidence="14">
    <location>
        <begin position="27"/>
        <end position="41"/>
    </location>
</feature>
<organism evidence="17 18">
    <name type="scientific">Euplotes crassus</name>
    <dbReference type="NCBI Taxonomy" id="5936"/>
    <lineage>
        <taxon>Eukaryota</taxon>
        <taxon>Sar</taxon>
        <taxon>Alveolata</taxon>
        <taxon>Ciliophora</taxon>
        <taxon>Intramacronucleata</taxon>
        <taxon>Spirotrichea</taxon>
        <taxon>Hypotrichia</taxon>
        <taxon>Euplotida</taxon>
        <taxon>Euplotidae</taxon>
        <taxon>Moneuplotes</taxon>
    </lineage>
</organism>
<keyword evidence="10 13" id="KW-0665">Pyrimidine biosynthesis</keyword>
<dbReference type="CDD" id="cd03113">
    <property type="entry name" value="CTPS_N"/>
    <property type="match status" value="1"/>
</dbReference>
<evidence type="ECO:0000259" key="16">
    <source>
        <dbReference type="Pfam" id="PF06418"/>
    </source>
</evidence>
<comment type="pathway">
    <text evidence="1 13">Pyrimidine metabolism; CTP biosynthesis via de novo pathway; CTP from UDP: step 2/2.</text>
</comment>
<evidence type="ECO:0000256" key="12">
    <source>
        <dbReference type="ARBA" id="ARBA00070745"/>
    </source>
</evidence>
<comment type="caution">
    <text evidence="17">The sequence shown here is derived from an EMBL/GenBank/DDBJ whole genome shotgun (WGS) entry which is preliminary data.</text>
</comment>
<name>A0AAD1U7M5_EUPCR</name>
<dbReference type="EC" id="6.3.4.2" evidence="3 13"/>
<dbReference type="GO" id="GO:0019856">
    <property type="term" value="P:pyrimidine nucleobase biosynthetic process"/>
    <property type="evidence" value="ECO:0007669"/>
    <property type="project" value="TreeGrafter"/>
</dbReference>
<evidence type="ECO:0000256" key="2">
    <source>
        <dbReference type="ARBA" id="ARBA00007533"/>
    </source>
</evidence>
<dbReference type="InterPro" id="IPR004468">
    <property type="entry name" value="CTP_synthase"/>
</dbReference>
<dbReference type="NCBIfam" id="NF003792">
    <property type="entry name" value="PRK05380.1"/>
    <property type="match status" value="1"/>
</dbReference>
<evidence type="ECO:0000259" key="15">
    <source>
        <dbReference type="Pfam" id="PF00117"/>
    </source>
</evidence>
<evidence type="ECO:0000256" key="8">
    <source>
        <dbReference type="ARBA" id="ARBA00022842"/>
    </source>
</evidence>
<evidence type="ECO:0000256" key="5">
    <source>
        <dbReference type="ARBA" id="ARBA00022723"/>
    </source>
</evidence>
<dbReference type="InterPro" id="IPR017926">
    <property type="entry name" value="GATASE"/>
</dbReference>
<sequence>MSSVHGQGRKTPQKRKTRSNTSKSKKEKAMEKLEESKEVKKTSIRKSSYSKQANTPQVNRLLSFGSQPASFSPMKYIFICGGSISGLGKGVTVSSIGAVLQLHGFSVTSIKIDPYLNVDAGTMSPFEHGEVYVLEDGGEGDLDLGNYERYLDINLGSTHNLTTGKVYSKVIEAERRGDYLGKTVQVVPHITNAIMDWINITSEIGVKAQDKNELADICLVEVGGTVGDLESGAYYEAIRQFILKKGEENCALGFVSYIPRISGGELKSKPTQHGVKELRSLGLSPDFIVCRSEVEVPHELKQKIASFTNVKEDCVYSAHNVDDILFVPELLESQGIADALLRRIRLVSQTKRSDKWDQLITRIKTIKENSKDAVKIAMAGKYTGLQDSYLSVIKALEFGAINAGRQLEILWIDSSKLKNPEDPAWENLKEADGILVPGGFGGRGTEGKELAIKYARENNVPFLGICLGMQLAVLEFLRNVCEISDIGHEELHDNCDKKAIVFMPEISKTMKGGTMRLGSRHTYIKDPDSLASKVYYGASSVYERHRHRYEVNIEYRKLVEEKGLVFSGEDGNKERMEIIELENHPFFFGTQFHPEFTSRPFKPNPCFYSFILAASGQFDKIGERSDLEIEYSC</sequence>
<keyword evidence="9 13" id="KW-0315">Glutamine amidotransferase</keyword>
<dbReference type="NCBIfam" id="TIGR00337">
    <property type="entry name" value="PyrG"/>
    <property type="match status" value="1"/>
</dbReference>
<keyword evidence="18" id="KW-1185">Reference proteome</keyword>
<feature type="domain" description="CTP synthase N-terminal" evidence="16">
    <location>
        <begin position="75"/>
        <end position="346"/>
    </location>
</feature>
<dbReference type="FunFam" id="3.40.50.300:FF:000009">
    <property type="entry name" value="CTP synthase"/>
    <property type="match status" value="1"/>
</dbReference>
<evidence type="ECO:0000256" key="14">
    <source>
        <dbReference type="SAM" id="MobiDB-lite"/>
    </source>
</evidence>
<dbReference type="GO" id="GO:0044210">
    <property type="term" value="P:'de novo' CTP biosynthetic process"/>
    <property type="evidence" value="ECO:0007669"/>
    <property type="project" value="UniProtKB-UniRule"/>
</dbReference>
<dbReference type="GO" id="GO:0042802">
    <property type="term" value="F:identical protein binding"/>
    <property type="evidence" value="ECO:0007669"/>
    <property type="project" value="TreeGrafter"/>
</dbReference>
<proteinExistence type="inferred from homology"/>
<gene>
    <name evidence="17" type="ORF">ECRASSUSDP1_LOCUS1863</name>
</gene>
<dbReference type="SUPFAM" id="SSF52317">
    <property type="entry name" value="Class I glutamine amidotransferase-like"/>
    <property type="match status" value="1"/>
</dbReference>
<evidence type="ECO:0000256" key="9">
    <source>
        <dbReference type="ARBA" id="ARBA00022962"/>
    </source>
</evidence>
<feature type="compositionally biased region" description="Basic residues" evidence="14">
    <location>
        <begin position="7"/>
        <end position="26"/>
    </location>
</feature>
<feature type="domain" description="Glutamine amidotransferase" evidence="15">
    <location>
        <begin position="385"/>
        <end position="611"/>
    </location>
</feature>
<dbReference type="InterPro" id="IPR017456">
    <property type="entry name" value="CTP_synthase_N"/>
</dbReference>
<dbReference type="GO" id="GO:0046872">
    <property type="term" value="F:metal ion binding"/>
    <property type="evidence" value="ECO:0007669"/>
    <property type="project" value="UniProtKB-KW"/>
</dbReference>
<dbReference type="EMBL" id="CAMPGE010001759">
    <property type="protein sequence ID" value="CAI2360559.1"/>
    <property type="molecule type" value="Genomic_DNA"/>
</dbReference>
<evidence type="ECO:0000313" key="18">
    <source>
        <dbReference type="Proteomes" id="UP001295684"/>
    </source>
</evidence>
<dbReference type="SUPFAM" id="SSF52540">
    <property type="entry name" value="P-loop containing nucleoside triphosphate hydrolases"/>
    <property type="match status" value="1"/>
</dbReference>
<dbReference type="Pfam" id="PF06418">
    <property type="entry name" value="CTP_synth_N"/>
    <property type="match status" value="1"/>
</dbReference>
<evidence type="ECO:0000256" key="11">
    <source>
        <dbReference type="ARBA" id="ARBA00047781"/>
    </source>
</evidence>
<evidence type="ECO:0000256" key="4">
    <source>
        <dbReference type="ARBA" id="ARBA00022598"/>
    </source>
</evidence>
<dbReference type="FunFam" id="3.40.50.880:FF:000002">
    <property type="entry name" value="CTP synthase"/>
    <property type="match status" value="1"/>
</dbReference>
<evidence type="ECO:0000256" key="6">
    <source>
        <dbReference type="ARBA" id="ARBA00022741"/>
    </source>
</evidence>
<dbReference type="InterPro" id="IPR033828">
    <property type="entry name" value="GATase1_CTP_Synthase"/>
</dbReference>
<evidence type="ECO:0000256" key="3">
    <source>
        <dbReference type="ARBA" id="ARBA00012291"/>
    </source>
</evidence>
<dbReference type="InterPro" id="IPR027417">
    <property type="entry name" value="P-loop_NTPase"/>
</dbReference>
<dbReference type="GO" id="GO:0003883">
    <property type="term" value="F:CTP synthase activity"/>
    <property type="evidence" value="ECO:0007669"/>
    <property type="project" value="UniProtKB-UniRule"/>
</dbReference>
<dbReference type="Gene3D" id="3.40.50.300">
    <property type="entry name" value="P-loop containing nucleotide triphosphate hydrolases"/>
    <property type="match status" value="1"/>
</dbReference>
<evidence type="ECO:0000256" key="10">
    <source>
        <dbReference type="ARBA" id="ARBA00022975"/>
    </source>
</evidence>
<comment type="function">
    <text evidence="13">Catalyzes the ATP-dependent amination of UTP to CTP with either L-glutamine or ammonia as the source of nitrogen.</text>
</comment>
<dbReference type="PROSITE" id="PS51273">
    <property type="entry name" value="GATASE_TYPE_1"/>
    <property type="match status" value="1"/>
</dbReference>
<keyword evidence="8" id="KW-0460">Magnesium</keyword>
<evidence type="ECO:0000256" key="1">
    <source>
        <dbReference type="ARBA" id="ARBA00005171"/>
    </source>
</evidence>
<evidence type="ECO:0000313" key="17">
    <source>
        <dbReference type="EMBL" id="CAI2360559.1"/>
    </source>
</evidence>
<dbReference type="CDD" id="cd01746">
    <property type="entry name" value="GATase1_CTP_Synthase"/>
    <property type="match status" value="1"/>
</dbReference>
<dbReference type="AlphaFoldDB" id="A0AAD1U7M5"/>
<evidence type="ECO:0000256" key="7">
    <source>
        <dbReference type="ARBA" id="ARBA00022840"/>
    </source>
</evidence>
<dbReference type="GO" id="GO:0097268">
    <property type="term" value="C:cytoophidium"/>
    <property type="evidence" value="ECO:0007669"/>
    <property type="project" value="UniProtKB-ARBA"/>
</dbReference>
<comment type="catalytic activity">
    <reaction evidence="11 13">
        <text>UTP + L-glutamine + ATP + H2O = CTP + L-glutamate + ADP + phosphate + 2 H(+)</text>
        <dbReference type="Rhea" id="RHEA:26426"/>
        <dbReference type="ChEBI" id="CHEBI:15377"/>
        <dbReference type="ChEBI" id="CHEBI:15378"/>
        <dbReference type="ChEBI" id="CHEBI:29985"/>
        <dbReference type="ChEBI" id="CHEBI:30616"/>
        <dbReference type="ChEBI" id="CHEBI:37563"/>
        <dbReference type="ChEBI" id="CHEBI:43474"/>
        <dbReference type="ChEBI" id="CHEBI:46398"/>
        <dbReference type="ChEBI" id="CHEBI:58359"/>
        <dbReference type="ChEBI" id="CHEBI:456216"/>
        <dbReference type="EC" id="6.3.4.2"/>
    </reaction>
</comment>
<keyword evidence="4 13" id="KW-0436">Ligase</keyword>
<keyword evidence="5" id="KW-0479">Metal-binding</keyword>
<dbReference type="PANTHER" id="PTHR11550">
    <property type="entry name" value="CTP SYNTHASE"/>
    <property type="match status" value="1"/>
</dbReference>
<dbReference type="GO" id="GO:0005524">
    <property type="term" value="F:ATP binding"/>
    <property type="evidence" value="ECO:0007669"/>
    <property type="project" value="UniProtKB-KW"/>
</dbReference>
<comment type="similarity">
    <text evidence="2 13">Belongs to the CTP synthase family.</text>
</comment>
<keyword evidence="6 13" id="KW-0547">Nucleotide-binding</keyword>
<feature type="region of interest" description="Disordered" evidence="14">
    <location>
        <begin position="1"/>
        <end position="52"/>
    </location>
</feature>
<dbReference type="InterPro" id="IPR029062">
    <property type="entry name" value="Class_I_gatase-like"/>
</dbReference>
<protein>
    <recommendedName>
        <fullName evidence="12 13">CTP synthase</fullName>
        <ecNumber evidence="3 13">6.3.4.2</ecNumber>
    </recommendedName>
    <alternativeName>
        <fullName evidence="13">UTP--ammonia ligase</fullName>
    </alternativeName>
</protein>